<evidence type="ECO:0000256" key="2">
    <source>
        <dbReference type="ARBA" id="ARBA00022694"/>
    </source>
</evidence>
<dbReference type="Gene3D" id="3.20.20.105">
    <property type="entry name" value="Queuine tRNA-ribosyltransferase-like"/>
    <property type="match status" value="1"/>
</dbReference>
<protein>
    <recommendedName>
        <fullName evidence="5">tRNA-guanine(15) transglycosylase-like domain-containing protein</fullName>
    </recommendedName>
</protein>
<gene>
    <name evidence="6" type="ORF">M569_09223</name>
</gene>
<dbReference type="Proteomes" id="UP000015453">
    <property type="component" value="Unassembled WGS sequence"/>
</dbReference>
<dbReference type="HAMAP" id="MF_03043">
    <property type="entry name" value="QTRT2"/>
    <property type="match status" value="1"/>
</dbReference>
<dbReference type="SUPFAM" id="SSF51713">
    <property type="entry name" value="tRNA-guanine transglycosylase"/>
    <property type="match status" value="1"/>
</dbReference>
<dbReference type="GO" id="GO:0006400">
    <property type="term" value="P:tRNA modification"/>
    <property type="evidence" value="ECO:0007669"/>
    <property type="project" value="InterPro"/>
</dbReference>
<dbReference type="AlphaFoldDB" id="S8CFA1"/>
<keyword evidence="7" id="KW-1185">Reference proteome</keyword>
<dbReference type="InterPro" id="IPR036511">
    <property type="entry name" value="TGT-like_sf"/>
</dbReference>
<keyword evidence="2" id="KW-0819">tRNA processing</keyword>
<organism evidence="6 7">
    <name type="scientific">Genlisea aurea</name>
    <dbReference type="NCBI Taxonomy" id="192259"/>
    <lineage>
        <taxon>Eukaryota</taxon>
        <taxon>Viridiplantae</taxon>
        <taxon>Streptophyta</taxon>
        <taxon>Embryophyta</taxon>
        <taxon>Tracheophyta</taxon>
        <taxon>Spermatophyta</taxon>
        <taxon>Magnoliopsida</taxon>
        <taxon>eudicotyledons</taxon>
        <taxon>Gunneridae</taxon>
        <taxon>Pentapetalae</taxon>
        <taxon>asterids</taxon>
        <taxon>lamiids</taxon>
        <taxon>Lamiales</taxon>
        <taxon>Lentibulariaceae</taxon>
        <taxon>Genlisea</taxon>
    </lineage>
</organism>
<comment type="caution">
    <text evidence="6">The sequence shown here is derived from an EMBL/GenBank/DDBJ whole genome shotgun (WGS) entry which is preliminary data.</text>
</comment>
<dbReference type="InterPro" id="IPR028592">
    <property type="entry name" value="QTRTD1"/>
</dbReference>
<dbReference type="Pfam" id="PF01702">
    <property type="entry name" value="TGT"/>
    <property type="match status" value="1"/>
</dbReference>
<evidence type="ECO:0000256" key="3">
    <source>
        <dbReference type="ARBA" id="ARBA00022723"/>
    </source>
</evidence>
<accession>S8CFA1</accession>
<dbReference type="PANTHER" id="PTHR46064:SF1">
    <property type="entry name" value="QUEUINE TRNA-RIBOSYLTRANSFERASE ACCESSORY SUBUNIT 2"/>
    <property type="match status" value="1"/>
</dbReference>
<reference evidence="6 7" key="1">
    <citation type="journal article" date="2013" name="BMC Genomics">
        <title>The miniature genome of a carnivorous plant Genlisea aurea contains a low number of genes and short non-coding sequences.</title>
        <authorList>
            <person name="Leushkin E.V."/>
            <person name="Sutormin R.A."/>
            <person name="Nabieva E.R."/>
            <person name="Penin A.A."/>
            <person name="Kondrashov A.S."/>
            <person name="Logacheva M.D."/>
        </authorList>
    </citation>
    <scope>NUCLEOTIDE SEQUENCE [LARGE SCALE GENOMIC DNA]</scope>
</reference>
<dbReference type="InterPro" id="IPR050852">
    <property type="entry name" value="Queuine_tRNA-ribosyltrfase"/>
</dbReference>
<evidence type="ECO:0000313" key="7">
    <source>
        <dbReference type="Proteomes" id="UP000015453"/>
    </source>
</evidence>
<dbReference type="GO" id="GO:0008479">
    <property type="term" value="F:tRNA-guanosine(34) queuine transglycosylase activity"/>
    <property type="evidence" value="ECO:0007669"/>
    <property type="project" value="InterPro"/>
</dbReference>
<keyword evidence="3" id="KW-0479">Metal-binding</keyword>
<dbReference type="PANTHER" id="PTHR46064">
    <property type="entry name" value="QUEUINE TRNA-RIBOSYLTRANSFERASE ACCESSORY SUBUNIT 2"/>
    <property type="match status" value="1"/>
</dbReference>
<dbReference type="FunFam" id="3.20.20.105:FF:000003">
    <property type="entry name" value="Queuine tRNA-ribosyltransferase accessory subunit 2"/>
    <property type="match status" value="1"/>
</dbReference>
<dbReference type="InterPro" id="IPR002616">
    <property type="entry name" value="tRNA_ribo_trans-like"/>
</dbReference>
<evidence type="ECO:0000256" key="4">
    <source>
        <dbReference type="ARBA" id="ARBA00022833"/>
    </source>
</evidence>
<evidence type="ECO:0000259" key="5">
    <source>
        <dbReference type="Pfam" id="PF01702"/>
    </source>
</evidence>
<feature type="non-terminal residue" evidence="6">
    <location>
        <position position="386"/>
    </location>
</feature>
<dbReference type="GO" id="GO:0046872">
    <property type="term" value="F:metal ion binding"/>
    <property type="evidence" value="ECO:0007669"/>
    <property type="project" value="UniProtKB-KW"/>
</dbReference>
<name>S8CFA1_9LAMI</name>
<dbReference type="EMBL" id="AUSU01004157">
    <property type="protein sequence ID" value="EPS65555.1"/>
    <property type="molecule type" value="Genomic_DNA"/>
</dbReference>
<proteinExistence type="inferred from homology"/>
<dbReference type="OrthoDB" id="27601at2759"/>
<evidence type="ECO:0000313" key="6">
    <source>
        <dbReference type="EMBL" id="EPS65555.1"/>
    </source>
</evidence>
<sequence>MKFTVKGWSKGGGGRRGVLEVGGCSLETPALLIGTRKGLPAFISPDLLSSLPTPDACFLQFSPLHFSEGMSMKTVSELGGLHKMLGLRGSVFMAVPRDSISSLPSHQSTNKTAASFESPFGRLTVKPSQYVEMISSLKPNIWASLPDEAPSSVSEKRTRTSVDRTLKWLDDCLQLNLHSNIGGAVFGSIVGGSKSEERRRCAVEVSKRDVSGFCIAGFGLGESVDERSAILDAVTESLPEGKPRHISGLGLPVEILQGVAAGIDLFDSTYIYHLTVGGFALTFPLDGNKISDAGDGGKIDLKASTLYRKDASPILAGCSCYACRNHTKAYLNHLLNVHELLAHILLEIHNTHHYLLFFRNIRASIESGSFGEFRRKYSRDQQQKKN</sequence>
<dbReference type="NCBIfam" id="TIGR00449">
    <property type="entry name" value="tgt_general"/>
    <property type="match status" value="1"/>
</dbReference>
<feature type="domain" description="tRNA-guanine(15) transglycosylase-like" evidence="5">
    <location>
        <begin position="13"/>
        <end position="382"/>
    </location>
</feature>
<evidence type="ECO:0000256" key="1">
    <source>
        <dbReference type="ARBA" id="ARBA00022490"/>
    </source>
</evidence>
<keyword evidence="1" id="KW-0963">Cytoplasm</keyword>
<keyword evidence="4" id="KW-0862">Zinc</keyword>